<dbReference type="GO" id="GO:0030041">
    <property type="term" value="P:actin filament polymerization"/>
    <property type="evidence" value="ECO:0007669"/>
    <property type="project" value="UniProtKB-UniRule"/>
</dbReference>
<gene>
    <name evidence="7" type="ORF">A3770_08p52920</name>
</gene>
<dbReference type="Pfam" id="PF05856">
    <property type="entry name" value="ARPC4"/>
    <property type="match status" value="1"/>
</dbReference>
<comment type="subcellular location">
    <subcellularLocation>
        <location evidence="1 6">Cytoplasm</location>
        <location evidence="1 6">Cytoskeleton</location>
    </subcellularLocation>
</comment>
<dbReference type="Proteomes" id="UP000316726">
    <property type="component" value="Chromosome 8"/>
</dbReference>
<evidence type="ECO:0000313" key="8">
    <source>
        <dbReference type="Proteomes" id="UP000316726"/>
    </source>
</evidence>
<keyword evidence="5 6" id="KW-0206">Cytoskeleton</keyword>
<evidence type="ECO:0000313" key="7">
    <source>
        <dbReference type="EMBL" id="QDZ22774.1"/>
    </source>
</evidence>
<dbReference type="GO" id="GO:0034314">
    <property type="term" value="P:Arp2/3 complex-mediated actin nucleation"/>
    <property type="evidence" value="ECO:0007669"/>
    <property type="project" value="UniProtKB-UniRule"/>
</dbReference>
<dbReference type="GO" id="GO:0005885">
    <property type="term" value="C:Arp2/3 protein complex"/>
    <property type="evidence" value="ECO:0007669"/>
    <property type="project" value="UniProtKB-UniRule"/>
</dbReference>
<dbReference type="AlphaFoldDB" id="A0A5B8MS92"/>
<organism evidence="7 8">
    <name type="scientific">Chloropicon primus</name>
    <dbReference type="NCBI Taxonomy" id="1764295"/>
    <lineage>
        <taxon>Eukaryota</taxon>
        <taxon>Viridiplantae</taxon>
        <taxon>Chlorophyta</taxon>
        <taxon>Chloropicophyceae</taxon>
        <taxon>Chloropicales</taxon>
        <taxon>Chloropicaceae</taxon>
        <taxon>Chloropicon</taxon>
    </lineage>
</organism>
<evidence type="ECO:0000256" key="2">
    <source>
        <dbReference type="ARBA" id="ARBA00005919"/>
    </source>
</evidence>
<evidence type="ECO:0000256" key="5">
    <source>
        <dbReference type="ARBA" id="ARBA00023212"/>
    </source>
</evidence>
<name>A0A5B8MS92_9CHLO</name>
<dbReference type="EMBL" id="CP031041">
    <property type="protein sequence ID" value="QDZ22774.1"/>
    <property type="molecule type" value="Genomic_DNA"/>
</dbReference>
<dbReference type="PANTHER" id="PTHR22629">
    <property type="entry name" value="ARP2/3 COMPLEX 20 KD SUBUNIT"/>
    <property type="match status" value="1"/>
</dbReference>
<comment type="function">
    <text evidence="6">Functions as actin-binding component of the Arp2/3 complex which is involved in regulation of actin polymerization and together with an activating nucleation-promoting factor (NPF) mediates the formation of branched actin networks. Seems to contact the mother actin filament.</text>
</comment>
<dbReference type="STRING" id="1764295.A0A5B8MS92"/>
<dbReference type="PIRSF" id="PIRSF039100">
    <property type="entry name" value="ARPC4"/>
    <property type="match status" value="1"/>
</dbReference>
<keyword evidence="8" id="KW-1185">Reference proteome</keyword>
<comment type="similarity">
    <text evidence="2 6">Belongs to the ARPC4 family.</text>
</comment>
<proteinExistence type="inferred from homology"/>
<sequence length="168" mass="19641">MNTIRPYLNCIRHTLNATCCLMNFPSQQIERHNVPEVEFGHNKELMLPPILISRTEHEYCLIEASINSLRFSVKVKQGDLLEEILTKKFMRFITQRAEHFWIIRRVAIEGYDISLLITNFHTEDLLQEKIVDFVVTFLEEVDKEINVMKLSVNTRGRAVATEFLGSMN</sequence>
<dbReference type="OrthoDB" id="336240at2759"/>
<dbReference type="InterPro" id="IPR034666">
    <property type="entry name" value="ARPC2/4"/>
</dbReference>
<accession>A0A5B8MS92</accession>
<evidence type="ECO:0000256" key="4">
    <source>
        <dbReference type="ARBA" id="ARBA00023203"/>
    </source>
</evidence>
<protein>
    <recommendedName>
        <fullName evidence="6">Actin-related protein 2/3 complex subunit 4</fullName>
    </recommendedName>
</protein>
<dbReference type="SUPFAM" id="SSF69645">
    <property type="entry name" value="Arp2/3 complex subunits"/>
    <property type="match status" value="1"/>
</dbReference>
<dbReference type="InterPro" id="IPR008384">
    <property type="entry name" value="ARPC4"/>
</dbReference>
<reference evidence="7 8" key="1">
    <citation type="submission" date="2018-07" db="EMBL/GenBank/DDBJ databases">
        <title>The complete nuclear genome of the prasinophyte Chloropicon primus (CCMP1205).</title>
        <authorList>
            <person name="Pombert J.-F."/>
            <person name="Otis C."/>
            <person name="Turmel M."/>
            <person name="Lemieux C."/>
        </authorList>
    </citation>
    <scope>NUCLEOTIDE SEQUENCE [LARGE SCALE GENOMIC DNA]</scope>
    <source>
        <strain evidence="7 8">CCMP1205</strain>
    </source>
</reference>
<dbReference type="GO" id="GO:0051015">
    <property type="term" value="F:actin filament binding"/>
    <property type="evidence" value="ECO:0007669"/>
    <property type="project" value="TreeGrafter"/>
</dbReference>
<dbReference type="Gene3D" id="3.30.1460.20">
    <property type="match status" value="1"/>
</dbReference>
<keyword evidence="4 6" id="KW-0009">Actin-binding</keyword>
<evidence type="ECO:0000256" key="3">
    <source>
        <dbReference type="ARBA" id="ARBA00022490"/>
    </source>
</evidence>
<evidence type="ECO:0000256" key="6">
    <source>
        <dbReference type="PIRNR" id="PIRNR039100"/>
    </source>
</evidence>
<dbReference type="PANTHER" id="PTHR22629:SF0">
    <property type="entry name" value="ACTIN-RELATED PROTEIN 2_3 COMPLEX SUBUNIT 4"/>
    <property type="match status" value="1"/>
</dbReference>
<keyword evidence="3 6" id="KW-0963">Cytoplasm</keyword>
<evidence type="ECO:0000256" key="1">
    <source>
        <dbReference type="ARBA" id="ARBA00004245"/>
    </source>
</evidence>